<sequence length="565" mass="63024">MPSSCSRMICRSPNRFNPAAALWQHVILPTRPLLQRQRLLSSGVAAADLSSPPLKISEHVPVQSGSGGSGNADFPQCLDSEDEAQFKKIKLGKVHPKRDILRVLRKSQSSRGRTKDDTTRFMEERKRLLETYHTDYEGEVVSPVTGPFPVDDASLPWARNRDEKKISGINRLTIEIAKFHEYVKPTRTEAIVRKDLVEKIKNCVRTTQPEVALEVFGSERTGLAFATSDIDLRLTRIKGIPETSDPPGRQPLTLGAKKDRLNGLYILKNSISRKNIGLRRLRILYARYPLLSMRDFPTGIDVQIVSCPDSSYSRNLMANYMVEYPYLSQLYSVIKTMFDVRGLSDVFRGGFGSYSIFMMIVAGLRHNPPARPDAALGLLNVLRFWSDFDTARHGISIEPVELFDKNLNSVMPVKVKEQLQNGNLKPLPDFMLCLRDPADPTNDLGRKGLCIKHVQATCRLLARQLSRNCQRNSRYSLLTPIVGSVYSLTLEHRKRLQYQAWRAKKSAAMKSAVTATTKKASHISGIYASTTAPIAGLAAESPGVDLGVQHEAPHGSMVSVRTEAG</sequence>
<organism evidence="2 3">
    <name type="scientific">Lojkania enalia</name>
    <dbReference type="NCBI Taxonomy" id="147567"/>
    <lineage>
        <taxon>Eukaryota</taxon>
        <taxon>Fungi</taxon>
        <taxon>Dikarya</taxon>
        <taxon>Ascomycota</taxon>
        <taxon>Pezizomycotina</taxon>
        <taxon>Dothideomycetes</taxon>
        <taxon>Pleosporomycetidae</taxon>
        <taxon>Pleosporales</taxon>
        <taxon>Pleosporales incertae sedis</taxon>
        <taxon>Lojkania</taxon>
    </lineage>
</organism>
<dbReference type="PANTHER" id="PTHR23092:SF15">
    <property type="entry name" value="INACTIVE NON-CANONICAL POLY(A) RNA POLYMERASE PROTEIN TRF4-2-RELATED"/>
    <property type="match status" value="1"/>
</dbReference>
<dbReference type="InterPro" id="IPR054708">
    <property type="entry name" value="MTPAP-like_central"/>
</dbReference>
<evidence type="ECO:0000313" key="3">
    <source>
        <dbReference type="Proteomes" id="UP000800093"/>
    </source>
</evidence>
<dbReference type="GO" id="GO:0010605">
    <property type="term" value="P:negative regulation of macromolecule metabolic process"/>
    <property type="evidence" value="ECO:0007669"/>
    <property type="project" value="UniProtKB-ARBA"/>
</dbReference>
<dbReference type="GO" id="GO:0043634">
    <property type="term" value="P:polyadenylation-dependent ncRNA catabolic process"/>
    <property type="evidence" value="ECO:0007669"/>
    <property type="project" value="TreeGrafter"/>
</dbReference>
<protein>
    <recommendedName>
        <fullName evidence="1">Poly(A) RNA polymerase mitochondrial-like central palm domain-containing protein</fullName>
    </recommendedName>
</protein>
<dbReference type="GO" id="GO:0031499">
    <property type="term" value="C:TRAMP complex"/>
    <property type="evidence" value="ECO:0007669"/>
    <property type="project" value="TreeGrafter"/>
</dbReference>
<gene>
    <name evidence="2" type="ORF">CC78DRAFT_540718</name>
</gene>
<dbReference type="SUPFAM" id="SSF81301">
    <property type="entry name" value="Nucleotidyltransferase"/>
    <property type="match status" value="1"/>
</dbReference>
<feature type="domain" description="Poly(A) RNA polymerase mitochondrial-like central palm" evidence="1">
    <location>
        <begin position="173"/>
        <end position="304"/>
    </location>
</feature>
<accession>A0A9P4KHS1</accession>
<evidence type="ECO:0000313" key="2">
    <source>
        <dbReference type="EMBL" id="KAF2268427.1"/>
    </source>
</evidence>
<dbReference type="SUPFAM" id="SSF81631">
    <property type="entry name" value="PAP/OAS1 substrate-binding domain"/>
    <property type="match status" value="1"/>
</dbReference>
<reference evidence="3" key="1">
    <citation type="journal article" date="2020" name="Stud. Mycol.">
        <title>101 Dothideomycetes genomes: A test case for predicting lifestyles and emergence of pathogens.</title>
        <authorList>
            <person name="Haridas S."/>
            <person name="Albert R."/>
            <person name="Binder M."/>
            <person name="Bloem J."/>
            <person name="LaButti K."/>
            <person name="Salamov A."/>
            <person name="Andreopoulos B."/>
            <person name="Baker S."/>
            <person name="Barry K."/>
            <person name="Bills G."/>
            <person name="Bluhm B."/>
            <person name="Cannon C."/>
            <person name="Castanera R."/>
            <person name="Culley D."/>
            <person name="Daum C."/>
            <person name="Ezra D."/>
            <person name="Gonzalez J."/>
            <person name="Henrissat B."/>
            <person name="Kuo A."/>
            <person name="Liang C."/>
            <person name="Lipzen A."/>
            <person name="Lutzoni F."/>
            <person name="Magnuson J."/>
            <person name="Mondo S."/>
            <person name="Nolan M."/>
            <person name="Ohm R."/>
            <person name="Pangilinan J."/>
            <person name="Park H.-J."/>
            <person name="Ramirez L."/>
            <person name="Alfaro M."/>
            <person name="Sun H."/>
            <person name="Tritt A."/>
            <person name="Yoshinaga Y."/>
            <person name="Zwiers L.-H."/>
            <person name="Turgeon B."/>
            <person name="Goodwin S."/>
            <person name="Spatafora J."/>
            <person name="Crous P."/>
            <person name="Grigoriev I."/>
        </authorList>
    </citation>
    <scope>NUCLEOTIDE SEQUENCE [LARGE SCALE GENOMIC DNA]</scope>
    <source>
        <strain evidence="3">CBS 304.66</strain>
    </source>
</reference>
<dbReference type="EMBL" id="ML986586">
    <property type="protein sequence ID" value="KAF2268427.1"/>
    <property type="molecule type" value="Genomic_DNA"/>
</dbReference>
<dbReference type="GO" id="GO:1990817">
    <property type="term" value="F:poly(A) RNA polymerase activity"/>
    <property type="evidence" value="ECO:0007669"/>
    <property type="project" value="InterPro"/>
</dbReference>
<dbReference type="InterPro" id="IPR045862">
    <property type="entry name" value="Trf4-like"/>
</dbReference>
<dbReference type="Gene3D" id="1.10.1410.10">
    <property type="match status" value="1"/>
</dbReference>
<dbReference type="GO" id="GO:0031123">
    <property type="term" value="P:RNA 3'-end processing"/>
    <property type="evidence" value="ECO:0007669"/>
    <property type="project" value="TreeGrafter"/>
</dbReference>
<dbReference type="GO" id="GO:0005730">
    <property type="term" value="C:nucleolus"/>
    <property type="evidence" value="ECO:0007669"/>
    <property type="project" value="TreeGrafter"/>
</dbReference>
<name>A0A9P4KHS1_9PLEO</name>
<dbReference type="OrthoDB" id="273917at2759"/>
<dbReference type="PANTHER" id="PTHR23092">
    <property type="entry name" value="POLY(A) RNA POLYMERASE"/>
    <property type="match status" value="1"/>
</dbReference>
<dbReference type="AlphaFoldDB" id="A0A9P4KHS1"/>
<dbReference type="Gene3D" id="3.30.460.10">
    <property type="entry name" value="Beta Polymerase, domain 2"/>
    <property type="match status" value="1"/>
</dbReference>
<dbReference type="Pfam" id="PF22600">
    <property type="entry name" value="MTPAP-like_central"/>
    <property type="match status" value="1"/>
</dbReference>
<dbReference type="GO" id="GO:0003729">
    <property type="term" value="F:mRNA binding"/>
    <property type="evidence" value="ECO:0007669"/>
    <property type="project" value="TreeGrafter"/>
</dbReference>
<comment type="caution">
    <text evidence="2">The sequence shown here is derived from an EMBL/GenBank/DDBJ whole genome shotgun (WGS) entry which is preliminary data.</text>
</comment>
<keyword evidence="3" id="KW-1185">Reference proteome</keyword>
<dbReference type="InterPro" id="IPR043519">
    <property type="entry name" value="NT_sf"/>
</dbReference>
<evidence type="ECO:0000259" key="1">
    <source>
        <dbReference type="Pfam" id="PF22600"/>
    </source>
</evidence>
<proteinExistence type="predicted"/>
<dbReference type="Proteomes" id="UP000800093">
    <property type="component" value="Unassembled WGS sequence"/>
</dbReference>